<dbReference type="PANTHER" id="PTHR35731:SF1">
    <property type="entry name" value="8-AMINO-7-OXONONANOATE SYNTHASE"/>
    <property type="match status" value="1"/>
</dbReference>
<keyword evidence="4" id="KW-1185">Reference proteome</keyword>
<evidence type="ECO:0000313" key="3">
    <source>
        <dbReference type="EMBL" id="KAG5554079.1"/>
    </source>
</evidence>
<feature type="coiled-coil region" evidence="1">
    <location>
        <begin position="138"/>
        <end position="172"/>
    </location>
</feature>
<feature type="transmembrane region" description="Helical" evidence="2">
    <location>
        <begin position="213"/>
        <end position="230"/>
    </location>
</feature>
<keyword evidence="2" id="KW-0812">Transmembrane</keyword>
<evidence type="ECO:0000256" key="2">
    <source>
        <dbReference type="SAM" id="Phobius"/>
    </source>
</evidence>
<name>A0AAV6KPM3_9ERIC</name>
<dbReference type="GO" id="GO:0009507">
    <property type="term" value="C:chloroplast"/>
    <property type="evidence" value="ECO:0007669"/>
    <property type="project" value="TreeGrafter"/>
</dbReference>
<organism evidence="3 4">
    <name type="scientific">Rhododendron griersonianum</name>
    <dbReference type="NCBI Taxonomy" id="479676"/>
    <lineage>
        <taxon>Eukaryota</taxon>
        <taxon>Viridiplantae</taxon>
        <taxon>Streptophyta</taxon>
        <taxon>Embryophyta</taxon>
        <taxon>Tracheophyta</taxon>
        <taxon>Spermatophyta</taxon>
        <taxon>Magnoliopsida</taxon>
        <taxon>eudicotyledons</taxon>
        <taxon>Gunneridae</taxon>
        <taxon>Pentapetalae</taxon>
        <taxon>asterids</taxon>
        <taxon>Ericales</taxon>
        <taxon>Ericaceae</taxon>
        <taxon>Ericoideae</taxon>
        <taxon>Rhodoreae</taxon>
        <taxon>Rhododendron</taxon>
    </lineage>
</organism>
<gene>
    <name evidence="3" type="ORF">RHGRI_011824</name>
</gene>
<proteinExistence type="predicted"/>
<dbReference type="Proteomes" id="UP000823749">
    <property type="component" value="Chromosome 4"/>
</dbReference>
<evidence type="ECO:0000256" key="1">
    <source>
        <dbReference type="SAM" id="Coils"/>
    </source>
</evidence>
<accession>A0AAV6KPM3</accession>
<protein>
    <recommendedName>
        <fullName evidence="5">8-amino-7-oxononanoate synthase</fullName>
    </recommendedName>
</protein>
<sequence length="276" mass="30755">MRGSENTSTASLSLSLSPKMMISLKTMQTSFAPKHALFHTRVHSHTKNPTLISLCKSKESNAEESQPEGDVQKQELLAKIAMLEAQKVRLTDYLDERSAYLTKFAEEATAELDQFGENALRDLNEASAKIMGDLDSQMQAFEESAELNKAEIEENQKKLAEFEGLIEKDRNEGLFFKNLGQGKPIDKAKAKEEMQKIKEITIDSAGSKTRRNIYLALIGLVAAGIADSLISSSTRWQKVAILGVILVGLISQLIYEQNIVSKTERTEKEKSEDKKN</sequence>
<keyword evidence="1" id="KW-0175">Coiled coil</keyword>
<dbReference type="AlphaFoldDB" id="A0AAV6KPM3"/>
<comment type="caution">
    <text evidence="3">The sequence shown here is derived from an EMBL/GenBank/DDBJ whole genome shotgun (WGS) entry which is preliminary data.</text>
</comment>
<evidence type="ECO:0000313" key="4">
    <source>
        <dbReference type="Proteomes" id="UP000823749"/>
    </source>
</evidence>
<keyword evidence="2" id="KW-1133">Transmembrane helix</keyword>
<reference evidence="3" key="1">
    <citation type="submission" date="2020-08" db="EMBL/GenBank/DDBJ databases">
        <title>Plant Genome Project.</title>
        <authorList>
            <person name="Zhang R.-G."/>
        </authorList>
    </citation>
    <scope>NUCLEOTIDE SEQUENCE</scope>
    <source>
        <strain evidence="3">WSP0</strain>
        <tissue evidence="3">Leaf</tissue>
    </source>
</reference>
<evidence type="ECO:0008006" key="5">
    <source>
        <dbReference type="Google" id="ProtNLM"/>
    </source>
</evidence>
<feature type="transmembrane region" description="Helical" evidence="2">
    <location>
        <begin position="236"/>
        <end position="255"/>
    </location>
</feature>
<dbReference type="PANTHER" id="PTHR35731">
    <property type="entry name" value="8-AMINO-7-OXONONANOATE SYNTHASE"/>
    <property type="match status" value="1"/>
</dbReference>
<dbReference type="EMBL" id="JACTNZ010000004">
    <property type="protein sequence ID" value="KAG5554079.1"/>
    <property type="molecule type" value="Genomic_DNA"/>
</dbReference>
<keyword evidence="2" id="KW-0472">Membrane</keyword>